<proteinExistence type="predicted"/>
<organism evidence="2 3">
    <name type="scientific">Streptomyces siderophoricus</name>
    <dbReference type="NCBI Taxonomy" id="2802281"/>
    <lineage>
        <taxon>Bacteria</taxon>
        <taxon>Bacillati</taxon>
        <taxon>Actinomycetota</taxon>
        <taxon>Actinomycetes</taxon>
        <taxon>Kitasatosporales</taxon>
        <taxon>Streptomycetaceae</taxon>
        <taxon>Streptomyces</taxon>
    </lineage>
</organism>
<protein>
    <submittedName>
        <fullName evidence="2">Uncharacterized protein</fullName>
    </submittedName>
</protein>
<dbReference type="RefSeq" id="WP_201806221.1">
    <property type="nucleotide sequence ID" value="NZ_JAERRI010000010.1"/>
</dbReference>
<feature type="chain" id="PRO_5046620506" evidence="1">
    <location>
        <begin position="33"/>
        <end position="92"/>
    </location>
</feature>
<comment type="caution">
    <text evidence="2">The sequence shown here is derived from an EMBL/GenBank/DDBJ whole genome shotgun (WGS) entry which is preliminary data.</text>
</comment>
<sequence length="92" mass="10518">MIDGFKRAFALGAATVALTGGMALFSVGSASATAPQHDDHTASRHVDRGHCRVVHGRWIRVWHPAWQDRRGHRHPGYWTRTWHRTHLVCHRH</sequence>
<dbReference type="Proteomes" id="UP000629371">
    <property type="component" value="Unassembled WGS sequence"/>
</dbReference>
<accession>A0ABS1MUZ4</accession>
<evidence type="ECO:0000256" key="1">
    <source>
        <dbReference type="SAM" id="SignalP"/>
    </source>
</evidence>
<evidence type="ECO:0000313" key="3">
    <source>
        <dbReference type="Proteomes" id="UP000629371"/>
    </source>
</evidence>
<gene>
    <name evidence="2" type="ORF">JK360_19755</name>
</gene>
<keyword evidence="1" id="KW-0732">Signal</keyword>
<dbReference type="EMBL" id="JAERRI010000010">
    <property type="protein sequence ID" value="MBL1091602.1"/>
    <property type="molecule type" value="Genomic_DNA"/>
</dbReference>
<feature type="signal peptide" evidence="1">
    <location>
        <begin position="1"/>
        <end position="32"/>
    </location>
</feature>
<keyword evidence="3" id="KW-1185">Reference proteome</keyword>
<evidence type="ECO:0000313" key="2">
    <source>
        <dbReference type="EMBL" id="MBL1091602.1"/>
    </source>
</evidence>
<name>A0ABS1MUZ4_9ACTN</name>
<reference evidence="2 3" key="1">
    <citation type="submission" date="2021-01" db="EMBL/GenBank/DDBJ databases">
        <title>WGS of actinomycetes isolated from Thailand.</title>
        <authorList>
            <person name="Thawai C."/>
        </authorList>
    </citation>
    <scope>NUCLEOTIDE SEQUENCE [LARGE SCALE GENOMIC DNA]</scope>
    <source>
        <strain evidence="2 3">CH9-7</strain>
    </source>
</reference>